<dbReference type="KEGG" id="mdv:C5Q96_05140"/>
<proteinExistence type="predicted"/>
<keyword evidence="2" id="KW-1185">Reference proteome</keyword>
<protein>
    <submittedName>
        <fullName evidence="1">Uncharacterized protein</fullName>
    </submittedName>
</protein>
<gene>
    <name evidence="1" type="ORF">C5Q96_05140</name>
</gene>
<organism evidence="1 2">
    <name type="scientific">Mogibacterium diversum</name>
    <dbReference type="NCBI Taxonomy" id="114527"/>
    <lineage>
        <taxon>Bacteria</taxon>
        <taxon>Bacillati</taxon>
        <taxon>Bacillota</taxon>
        <taxon>Clostridia</taxon>
        <taxon>Peptostreptococcales</taxon>
        <taxon>Anaerovoracaceae</taxon>
        <taxon>Mogibacterium</taxon>
    </lineage>
</organism>
<evidence type="ECO:0000313" key="2">
    <source>
        <dbReference type="Proteomes" id="UP000237883"/>
    </source>
</evidence>
<dbReference type="GeneID" id="78391645"/>
<name>A0A2S0L4N2_9FIRM</name>
<sequence>MIGGNVELTVYNKLSHDKNEIGEVEPSNSEGEKIMGFLDYISGSADLSKFHAKVEESTHVFICDYADNAWMFNSGVTKCGVTGYGDFQILLVDDPMGLHQHIEVYLKYIGDLHSVM</sequence>
<dbReference type="OrthoDB" id="2049222at2"/>
<accession>A0A2S0L4N2</accession>
<dbReference type="Proteomes" id="UP000237883">
    <property type="component" value="Chromosome"/>
</dbReference>
<reference evidence="2" key="1">
    <citation type="submission" date="2018-02" db="EMBL/GenBank/DDBJ databases">
        <authorList>
            <person name="Holder M.E."/>
            <person name="Ajami N.J."/>
            <person name="Petrosino J.F."/>
        </authorList>
    </citation>
    <scope>NUCLEOTIDE SEQUENCE [LARGE SCALE GENOMIC DNA]</scope>
    <source>
        <strain evidence="2">CCUG 47132</strain>
    </source>
</reference>
<dbReference type="RefSeq" id="WP_106057335.1">
    <property type="nucleotide sequence ID" value="NZ_CP027228.1"/>
</dbReference>
<dbReference type="EMBL" id="CP027228">
    <property type="protein sequence ID" value="AVM48262.1"/>
    <property type="molecule type" value="Genomic_DNA"/>
</dbReference>
<evidence type="ECO:0000313" key="1">
    <source>
        <dbReference type="EMBL" id="AVM48262.1"/>
    </source>
</evidence>
<dbReference type="AlphaFoldDB" id="A0A2S0L4N2"/>